<accession>A0ACC1TCH9</accession>
<organism evidence="1 2">
    <name type="scientific">Phlebia brevispora</name>
    <dbReference type="NCBI Taxonomy" id="194682"/>
    <lineage>
        <taxon>Eukaryota</taxon>
        <taxon>Fungi</taxon>
        <taxon>Dikarya</taxon>
        <taxon>Basidiomycota</taxon>
        <taxon>Agaricomycotina</taxon>
        <taxon>Agaricomycetes</taxon>
        <taxon>Polyporales</taxon>
        <taxon>Meruliaceae</taxon>
        <taxon>Phlebia</taxon>
    </lineage>
</organism>
<dbReference type="Proteomes" id="UP001148662">
    <property type="component" value="Unassembled WGS sequence"/>
</dbReference>
<protein>
    <submittedName>
        <fullName evidence="1">Uncharacterized protein</fullName>
    </submittedName>
</protein>
<evidence type="ECO:0000313" key="1">
    <source>
        <dbReference type="EMBL" id="KAJ3558166.1"/>
    </source>
</evidence>
<gene>
    <name evidence="1" type="ORF">NM688_g1083</name>
</gene>
<proteinExistence type="predicted"/>
<evidence type="ECO:0000313" key="2">
    <source>
        <dbReference type="Proteomes" id="UP001148662"/>
    </source>
</evidence>
<name>A0ACC1TCH9_9APHY</name>
<keyword evidence="2" id="KW-1185">Reference proteome</keyword>
<sequence length="257" mass="29850">MHPKETYEPLLSDDGDIQSPVNVASERKHRRVRFRDLLLVIETVLLFAGFILWLRNTRPARIMKETCQLLYSPAQDAIQYEVKQFRNGIWDATIYEGEPSEELDQAWNDLYNDFGISQIPKWQADLLPNPSAPFDENPDYYIVQLSMFHQMHCLNTIRKALRPDYYTDPVTGLLDGFSPRGLRAHMKHCVDNLRQAIMCAGDISPIVWHWSDEDQGNIVNLDVPHSCRSYDSLAAWAKAHQSQYHFNQTMRKTKAQI</sequence>
<dbReference type="EMBL" id="JANHOG010000106">
    <property type="protein sequence ID" value="KAJ3558166.1"/>
    <property type="molecule type" value="Genomic_DNA"/>
</dbReference>
<reference evidence="1" key="1">
    <citation type="submission" date="2022-07" db="EMBL/GenBank/DDBJ databases">
        <title>Genome Sequence of Phlebia brevispora.</title>
        <authorList>
            <person name="Buettner E."/>
        </authorList>
    </citation>
    <scope>NUCLEOTIDE SEQUENCE</scope>
    <source>
        <strain evidence="1">MPL23</strain>
    </source>
</reference>
<comment type="caution">
    <text evidence="1">The sequence shown here is derived from an EMBL/GenBank/DDBJ whole genome shotgun (WGS) entry which is preliminary data.</text>
</comment>